<comment type="caution">
    <text evidence="14">The sequence shown here is derived from an EMBL/GenBank/DDBJ whole genome shotgun (WGS) entry which is preliminary data.</text>
</comment>
<dbReference type="PROSITE" id="PS51575">
    <property type="entry name" value="SAM_MT43_SUVAR39_2"/>
    <property type="match status" value="1"/>
</dbReference>
<dbReference type="Pfam" id="PF00856">
    <property type="entry name" value="SET"/>
    <property type="match status" value="1"/>
</dbReference>
<feature type="region of interest" description="Disordered" evidence="9">
    <location>
        <begin position="69"/>
        <end position="152"/>
    </location>
</feature>
<evidence type="ECO:0000259" key="10">
    <source>
        <dbReference type="PROSITE" id="PS50280"/>
    </source>
</evidence>
<dbReference type="EMBL" id="JABCRI010000012">
    <property type="protein sequence ID" value="KAF8396285.1"/>
    <property type="molecule type" value="Genomic_DNA"/>
</dbReference>
<dbReference type="InterPro" id="IPR025794">
    <property type="entry name" value="H3-K9-MeTrfase_plant"/>
</dbReference>
<dbReference type="SMART" id="SM00468">
    <property type="entry name" value="PreSET"/>
    <property type="match status" value="1"/>
</dbReference>
<dbReference type="Pfam" id="PF02182">
    <property type="entry name" value="SAD_SRA"/>
    <property type="match status" value="1"/>
</dbReference>
<dbReference type="OrthoDB" id="5792673at2759"/>
<feature type="domain" description="SET" evidence="10">
    <location>
        <begin position="567"/>
        <end position="714"/>
    </location>
</feature>
<dbReference type="SUPFAM" id="SSF88697">
    <property type="entry name" value="PUA domain-like"/>
    <property type="match status" value="1"/>
</dbReference>
<evidence type="ECO:0000313" key="14">
    <source>
        <dbReference type="EMBL" id="KAF8396285.1"/>
    </source>
</evidence>
<dbReference type="InterPro" id="IPR003105">
    <property type="entry name" value="SRA_YDG"/>
</dbReference>
<dbReference type="GO" id="GO:0008270">
    <property type="term" value="F:zinc ion binding"/>
    <property type="evidence" value="ECO:0007669"/>
    <property type="project" value="InterPro"/>
</dbReference>
<dbReference type="GO" id="GO:0005694">
    <property type="term" value="C:chromosome"/>
    <property type="evidence" value="ECO:0007669"/>
    <property type="project" value="UniProtKB-SubCell"/>
</dbReference>
<sequence length="744" mass="82202">MERDICPDSVPFSSSLDKSKVLNVKPLRSLVPVFPSPHGFTTFSPPQVPPFVCTQPSGPFPPGFSPFNPFFVPPDSQQHPQTPTNQPGGFGFNHPTQTPSVPLPSFRTPPPPAARAQFAGAGNGDEGSSKKSSRNREAGINKGESVRSVTEEDACNDNRIWAAPYVSSFNMHITDAETTSNGEKQKSKSHKRVKCNQDTKLSLSAVGDIFMTFDARQRADGDRESVTHILTTFDALRRRLNQIEDAKEANPGVIRRSDLKAGAILMNKGIRTNMKRRIGFVPGVEVGDIFFFRFEMCLVGLHAPSMAGIDYMSIKFEQEEEPVALSIVSSGAYEDNVGDGDVLIYSGQGGNINRKDKQVVDQKLERGNLALERSLRRATEVRVIRGMNVGHSNSAVKVYVYDGLYQIQESWIEQGKSGFNVFKYKLVRVPGQPDAFKIWKSVQQWKEGSTTRVGVILPDLTSGAETVPVSLVNDIDDERGPAYFTYFPTLKYLKPVKSIISSFGCNCRGPCLPGDANCSCISRNGGNLPYIGTGIIVSQKSLVHECGPSCSCSANCRNRVSQTGLKVHLEVFKTKDKGWGLRSWDPIRAGAFICEYAGEVVDKIKGDEDRDQDEDDEYIFDAAHTYDSSFQWNYVSELLDEMPGDTNETDKTSLPLTISAKNVGNVARFMNHSCAPNVFWQPVLRANNNESDLHIAFYAIKHIPPMTELTYDYGIIQSETHSNNARHRRKICLCGSSKCRGGFG</sequence>
<dbReference type="OMA" id="ADPNQRQ"/>
<dbReference type="SMART" id="SM00466">
    <property type="entry name" value="SRA"/>
    <property type="match status" value="1"/>
</dbReference>
<dbReference type="InterPro" id="IPR036987">
    <property type="entry name" value="SRA-YDG_sf"/>
</dbReference>
<dbReference type="InterPro" id="IPR015947">
    <property type="entry name" value="PUA-like_sf"/>
</dbReference>
<feature type="compositionally biased region" description="Polar residues" evidence="9">
    <location>
        <begin position="75"/>
        <end position="87"/>
    </location>
</feature>
<evidence type="ECO:0000256" key="3">
    <source>
        <dbReference type="ARBA" id="ARBA00022603"/>
    </source>
</evidence>
<evidence type="ECO:0000259" key="11">
    <source>
        <dbReference type="PROSITE" id="PS50867"/>
    </source>
</evidence>
<proteinExistence type="predicted"/>
<evidence type="ECO:0000256" key="2">
    <source>
        <dbReference type="ARBA" id="ARBA00022454"/>
    </source>
</evidence>
<dbReference type="Proteomes" id="UP000655225">
    <property type="component" value="Unassembled WGS sequence"/>
</dbReference>
<keyword evidence="2" id="KW-0158">Chromosome</keyword>
<keyword evidence="4" id="KW-0808">Transferase</keyword>
<dbReference type="FunFam" id="2.30.280.10:FF:000003">
    <property type="entry name" value="Histone-lysine N-methyltransferase, H3 lysine-9 specific SUVH5"/>
    <property type="match status" value="1"/>
</dbReference>
<protein>
    <submittedName>
        <fullName evidence="14">Uncharacterized protein</fullName>
    </submittedName>
</protein>
<evidence type="ECO:0000313" key="15">
    <source>
        <dbReference type="Proteomes" id="UP000655225"/>
    </source>
</evidence>
<dbReference type="InterPro" id="IPR001214">
    <property type="entry name" value="SET_dom"/>
</dbReference>
<feature type="domain" description="YDG" evidence="13">
    <location>
        <begin position="279"/>
        <end position="428"/>
    </location>
</feature>
<dbReference type="GO" id="GO:0032259">
    <property type="term" value="P:methylation"/>
    <property type="evidence" value="ECO:0007669"/>
    <property type="project" value="UniProtKB-KW"/>
</dbReference>
<evidence type="ECO:0000256" key="1">
    <source>
        <dbReference type="ARBA" id="ARBA00004286"/>
    </source>
</evidence>
<dbReference type="PROSITE" id="PS50868">
    <property type="entry name" value="POST_SET"/>
    <property type="match status" value="1"/>
</dbReference>
<name>A0A834YYZ1_TETSI</name>
<keyword evidence="6" id="KW-0156">Chromatin regulator</keyword>
<evidence type="ECO:0000256" key="4">
    <source>
        <dbReference type="ARBA" id="ARBA00022679"/>
    </source>
</evidence>
<accession>A0A834YYZ1</accession>
<reference evidence="14 15" key="1">
    <citation type="submission" date="2020-04" db="EMBL/GenBank/DDBJ databases">
        <title>Plant Genome Project.</title>
        <authorList>
            <person name="Zhang R.-G."/>
        </authorList>
    </citation>
    <scope>NUCLEOTIDE SEQUENCE [LARGE SCALE GENOMIC DNA]</scope>
    <source>
        <strain evidence="14">YNK0</strain>
        <tissue evidence="14">Leaf</tissue>
    </source>
</reference>
<evidence type="ECO:0000256" key="6">
    <source>
        <dbReference type="ARBA" id="ARBA00022853"/>
    </source>
</evidence>
<dbReference type="InterPro" id="IPR051357">
    <property type="entry name" value="H3K9_HMTase_SUVAR3-9"/>
</dbReference>
<keyword evidence="15" id="KW-1185">Reference proteome</keyword>
<dbReference type="Gene3D" id="2.170.270.10">
    <property type="entry name" value="SET domain"/>
    <property type="match status" value="1"/>
</dbReference>
<dbReference type="Gene3D" id="2.30.280.10">
    <property type="entry name" value="SRA-YDG"/>
    <property type="match status" value="1"/>
</dbReference>
<evidence type="ECO:0000259" key="13">
    <source>
        <dbReference type="PROSITE" id="PS51015"/>
    </source>
</evidence>
<gene>
    <name evidence="14" type="ORF">HHK36_017900</name>
</gene>
<keyword evidence="7 8" id="KW-0539">Nucleus</keyword>
<dbReference type="PROSITE" id="PS50867">
    <property type="entry name" value="PRE_SET"/>
    <property type="match status" value="1"/>
</dbReference>
<dbReference type="GO" id="GO:0042054">
    <property type="term" value="F:histone methyltransferase activity"/>
    <property type="evidence" value="ECO:0007669"/>
    <property type="project" value="InterPro"/>
</dbReference>
<feature type="domain" description="Pre-SET" evidence="11">
    <location>
        <begin position="503"/>
        <end position="564"/>
    </location>
</feature>
<evidence type="ECO:0000259" key="12">
    <source>
        <dbReference type="PROSITE" id="PS50868"/>
    </source>
</evidence>
<dbReference type="Pfam" id="PF05033">
    <property type="entry name" value="Pre-SET"/>
    <property type="match status" value="1"/>
</dbReference>
<keyword evidence="5" id="KW-0949">S-adenosyl-L-methionine</keyword>
<dbReference type="GO" id="GO:0003690">
    <property type="term" value="F:double-stranded DNA binding"/>
    <property type="evidence" value="ECO:0007669"/>
    <property type="project" value="TreeGrafter"/>
</dbReference>
<organism evidence="14 15">
    <name type="scientific">Tetracentron sinense</name>
    <name type="common">Spur-leaf</name>
    <dbReference type="NCBI Taxonomy" id="13715"/>
    <lineage>
        <taxon>Eukaryota</taxon>
        <taxon>Viridiplantae</taxon>
        <taxon>Streptophyta</taxon>
        <taxon>Embryophyta</taxon>
        <taxon>Tracheophyta</taxon>
        <taxon>Spermatophyta</taxon>
        <taxon>Magnoliopsida</taxon>
        <taxon>Trochodendrales</taxon>
        <taxon>Trochodendraceae</taxon>
        <taxon>Tetracentron</taxon>
    </lineage>
</organism>
<comment type="subcellular location">
    <subcellularLocation>
        <location evidence="1">Chromosome</location>
    </subcellularLocation>
    <subcellularLocation>
        <location evidence="8">Nucleus</location>
    </subcellularLocation>
</comment>
<keyword evidence="3" id="KW-0489">Methyltransferase</keyword>
<evidence type="ECO:0000256" key="8">
    <source>
        <dbReference type="PROSITE-ProRule" id="PRU00358"/>
    </source>
</evidence>
<dbReference type="SMART" id="SM00317">
    <property type="entry name" value="SET"/>
    <property type="match status" value="1"/>
</dbReference>
<dbReference type="SUPFAM" id="SSF82199">
    <property type="entry name" value="SET domain"/>
    <property type="match status" value="1"/>
</dbReference>
<dbReference type="PROSITE" id="PS50280">
    <property type="entry name" value="SET"/>
    <property type="match status" value="1"/>
</dbReference>
<dbReference type="PANTHER" id="PTHR45660:SF13">
    <property type="entry name" value="HISTONE-LYSINE N-METHYLTRANSFERASE SETMAR"/>
    <property type="match status" value="1"/>
</dbReference>
<evidence type="ECO:0000256" key="9">
    <source>
        <dbReference type="SAM" id="MobiDB-lite"/>
    </source>
</evidence>
<dbReference type="AlphaFoldDB" id="A0A834YYZ1"/>
<dbReference type="PROSITE" id="PS51015">
    <property type="entry name" value="YDG"/>
    <property type="match status" value="1"/>
</dbReference>
<dbReference type="InterPro" id="IPR007728">
    <property type="entry name" value="Pre-SET_dom"/>
</dbReference>
<evidence type="ECO:0000256" key="5">
    <source>
        <dbReference type="ARBA" id="ARBA00022691"/>
    </source>
</evidence>
<dbReference type="GO" id="GO:0005634">
    <property type="term" value="C:nucleus"/>
    <property type="evidence" value="ECO:0007669"/>
    <property type="project" value="UniProtKB-SubCell"/>
</dbReference>
<evidence type="ECO:0000256" key="7">
    <source>
        <dbReference type="ARBA" id="ARBA00023242"/>
    </source>
</evidence>
<feature type="domain" description="Post-SET" evidence="12">
    <location>
        <begin position="728"/>
        <end position="744"/>
    </location>
</feature>
<dbReference type="InterPro" id="IPR046341">
    <property type="entry name" value="SET_dom_sf"/>
</dbReference>
<dbReference type="InterPro" id="IPR003616">
    <property type="entry name" value="Post-SET_dom"/>
</dbReference>
<dbReference type="PANTHER" id="PTHR45660">
    <property type="entry name" value="HISTONE-LYSINE N-METHYLTRANSFERASE SETMAR"/>
    <property type="match status" value="1"/>
</dbReference>